<feature type="region of interest" description="Disordered" evidence="1">
    <location>
        <begin position="1"/>
        <end position="33"/>
    </location>
</feature>
<dbReference type="Proteomes" id="UP000326950">
    <property type="component" value="Unassembled WGS sequence"/>
</dbReference>
<evidence type="ECO:0000313" key="4">
    <source>
        <dbReference type="Proteomes" id="UP000326950"/>
    </source>
</evidence>
<name>A0A5N6UZF2_ASPTM</name>
<sequence>MPPSTLWTPHSPDPRDNGDEDERQPLGNAVNRGAADQPQLVLSPLSRGYSGHALIYYVAFISVLSTLILLVRLFYDGIQSLETNLAVQASPSPAGERLRSTLREVIAYHRDQRLRSAMNIQDIGARPPALVIRAHQLAAKSLVDEIQDSIH</sequence>
<dbReference type="AlphaFoldDB" id="A0A5N6UZF2"/>
<proteinExistence type="predicted"/>
<evidence type="ECO:0000313" key="3">
    <source>
        <dbReference type="EMBL" id="KAE8163997.1"/>
    </source>
</evidence>
<accession>A0A5N6UZF2</accession>
<evidence type="ECO:0000256" key="1">
    <source>
        <dbReference type="SAM" id="MobiDB-lite"/>
    </source>
</evidence>
<dbReference type="EMBL" id="ML738612">
    <property type="protein sequence ID" value="KAE8163997.1"/>
    <property type="molecule type" value="Genomic_DNA"/>
</dbReference>
<feature type="transmembrane region" description="Helical" evidence="2">
    <location>
        <begin position="54"/>
        <end position="75"/>
    </location>
</feature>
<keyword evidence="2" id="KW-0472">Membrane</keyword>
<keyword evidence="2" id="KW-1133">Transmembrane helix</keyword>
<organism evidence="3 4">
    <name type="scientific">Aspergillus tamarii</name>
    <dbReference type="NCBI Taxonomy" id="41984"/>
    <lineage>
        <taxon>Eukaryota</taxon>
        <taxon>Fungi</taxon>
        <taxon>Dikarya</taxon>
        <taxon>Ascomycota</taxon>
        <taxon>Pezizomycotina</taxon>
        <taxon>Eurotiomycetes</taxon>
        <taxon>Eurotiomycetidae</taxon>
        <taxon>Eurotiales</taxon>
        <taxon>Aspergillaceae</taxon>
        <taxon>Aspergillus</taxon>
        <taxon>Aspergillus subgen. Circumdati</taxon>
    </lineage>
</organism>
<keyword evidence="2" id="KW-0812">Transmembrane</keyword>
<keyword evidence="4" id="KW-1185">Reference proteome</keyword>
<reference evidence="3 4" key="1">
    <citation type="submission" date="2019-04" db="EMBL/GenBank/DDBJ databases">
        <title>Friends and foes A comparative genomics study of 23 Aspergillus species from section Flavi.</title>
        <authorList>
            <consortium name="DOE Joint Genome Institute"/>
            <person name="Kjaerbolling I."/>
            <person name="Vesth T."/>
            <person name="Frisvad J.C."/>
            <person name="Nybo J.L."/>
            <person name="Theobald S."/>
            <person name="Kildgaard S."/>
            <person name="Isbrandt T."/>
            <person name="Kuo A."/>
            <person name="Sato A."/>
            <person name="Lyhne E.K."/>
            <person name="Kogle M.E."/>
            <person name="Wiebenga A."/>
            <person name="Kun R.S."/>
            <person name="Lubbers R.J."/>
            <person name="Makela M.R."/>
            <person name="Barry K."/>
            <person name="Chovatia M."/>
            <person name="Clum A."/>
            <person name="Daum C."/>
            <person name="Haridas S."/>
            <person name="He G."/>
            <person name="LaButti K."/>
            <person name="Lipzen A."/>
            <person name="Mondo S."/>
            <person name="Riley R."/>
            <person name="Salamov A."/>
            <person name="Simmons B.A."/>
            <person name="Magnuson J.K."/>
            <person name="Henrissat B."/>
            <person name="Mortensen U.H."/>
            <person name="Larsen T.O."/>
            <person name="Devries R.P."/>
            <person name="Grigoriev I.V."/>
            <person name="Machida M."/>
            <person name="Baker S.E."/>
            <person name="Andersen M.R."/>
        </authorList>
    </citation>
    <scope>NUCLEOTIDE SEQUENCE [LARGE SCALE GENOMIC DNA]</scope>
    <source>
        <strain evidence="3 4">CBS 117626</strain>
    </source>
</reference>
<evidence type="ECO:0000256" key="2">
    <source>
        <dbReference type="SAM" id="Phobius"/>
    </source>
</evidence>
<gene>
    <name evidence="3" type="ORF">BDV40DRAFT_298934</name>
</gene>
<protein>
    <submittedName>
        <fullName evidence="3">Uncharacterized protein</fullName>
    </submittedName>
</protein>